<accession>H2J8A2</accession>
<keyword evidence="4" id="KW-1185">Reference proteome</keyword>
<dbReference type="EMBL" id="CP003257">
    <property type="protein sequence ID" value="AEX85586.1"/>
    <property type="molecule type" value="Genomic_DNA"/>
</dbReference>
<reference evidence="4" key="2">
    <citation type="submission" date="2012-01" db="EMBL/GenBank/DDBJ databases">
        <title>Complete sequence of chromosome of Marinitoga piezophila KA3.</title>
        <authorList>
            <person name="Lucas S."/>
            <person name="Han J."/>
            <person name="Lapidus A."/>
            <person name="Cheng J.-F."/>
            <person name="Goodwin L."/>
            <person name="Pitluck S."/>
            <person name="Peters L."/>
            <person name="Mikhailova N."/>
            <person name="Teshima H."/>
            <person name="Detter J.C."/>
            <person name="Han C."/>
            <person name="Tapia R."/>
            <person name="Land M."/>
            <person name="Hauser L."/>
            <person name="Kyrpides N."/>
            <person name="Ivanova N."/>
            <person name="Pagani I."/>
            <person name="Jebbar M."/>
            <person name="Vannier P."/>
            <person name="Oger P."/>
            <person name="Cario A."/>
            <person name="Bartlett D."/>
            <person name="Noll K.M."/>
            <person name="Woyke T."/>
        </authorList>
    </citation>
    <scope>NUCLEOTIDE SEQUENCE [LARGE SCALE GENOMIC DNA]</scope>
    <source>
        <strain evidence="4">DSM 14283 / JCM 11233 / KA3</strain>
    </source>
</reference>
<organism evidence="3 4">
    <name type="scientific">Marinitoga piezophila (strain DSM 14283 / JCM 11233 / KA3)</name>
    <dbReference type="NCBI Taxonomy" id="443254"/>
    <lineage>
        <taxon>Bacteria</taxon>
        <taxon>Thermotogati</taxon>
        <taxon>Thermotogota</taxon>
        <taxon>Thermotogae</taxon>
        <taxon>Petrotogales</taxon>
        <taxon>Petrotogaceae</taxon>
        <taxon>Marinitoga</taxon>
    </lineage>
</organism>
<evidence type="ECO:0000313" key="3">
    <source>
        <dbReference type="EMBL" id="AEX85586.1"/>
    </source>
</evidence>
<dbReference type="Pfam" id="PF04230">
    <property type="entry name" value="PS_pyruv_trans"/>
    <property type="match status" value="1"/>
</dbReference>
<dbReference type="PANTHER" id="PTHR36836">
    <property type="entry name" value="COLANIC ACID BIOSYNTHESIS PROTEIN WCAK"/>
    <property type="match status" value="1"/>
</dbReference>
<feature type="coiled-coil region" evidence="1">
    <location>
        <begin position="365"/>
        <end position="392"/>
    </location>
</feature>
<reference evidence="3 4" key="1">
    <citation type="journal article" date="2012" name="J. Bacteriol.">
        <title>Complete Genome Sequence of the Thermophilic, Piezophilic, Heterotrophic Bacterium Marinitoga piezophila KA3.</title>
        <authorList>
            <person name="Lucas S."/>
            <person name="Han J."/>
            <person name="Lapidus A."/>
            <person name="Cheng J.F."/>
            <person name="Goodwin L.A."/>
            <person name="Pitluck S."/>
            <person name="Peters L."/>
            <person name="Mikhailova N."/>
            <person name="Teshima H."/>
            <person name="Detter J.C."/>
            <person name="Han C."/>
            <person name="Tapia R."/>
            <person name="Land M."/>
            <person name="Hauser L."/>
            <person name="Kyrpides N.C."/>
            <person name="Ivanova N."/>
            <person name="Pagani I."/>
            <person name="Vannier P."/>
            <person name="Oger P."/>
            <person name="Bartlett D.H."/>
            <person name="Noll K.M."/>
            <person name="Woyke T."/>
            <person name="Jebbar M."/>
        </authorList>
    </citation>
    <scope>NUCLEOTIDE SEQUENCE [LARGE SCALE GENOMIC DNA]</scope>
    <source>
        <strain evidence="4">DSM 14283 / JCM 11233 / KA3</strain>
    </source>
</reference>
<dbReference type="AlphaFoldDB" id="H2J8A2"/>
<dbReference type="OrthoDB" id="9782387at2"/>
<gene>
    <name evidence="3" type="ordered locus">Marpi_1176</name>
</gene>
<dbReference type="InterPro" id="IPR007345">
    <property type="entry name" value="Polysacch_pyruvyl_Trfase"/>
</dbReference>
<evidence type="ECO:0000256" key="1">
    <source>
        <dbReference type="SAM" id="Coils"/>
    </source>
</evidence>
<keyword evidence="1" id="KW-0175">Coiled coil</keyword>
<protein>
    <recommendedName>
        <fullName evidence="2">Polysaccharide pyruvyl transferase domain-containing protein</fullName>
    </recommendedName>
</protein>
<dbReference type="KEGG" id="mpz:Marpi_1176"/>
<sequence>MKKICIIGWYGTETLGDRAILAGLFSFFKEVFGDFEINLGSLYPDYSERMLFEDKSLYKYILGKNLKIKMFNSKNKKELKKAINNSDYVFMGGGPIMHIGPLYMINYAFKYAKKIKKKTGILGCGIGPLFSTEYKKLAIKIIKNSDIIILRDEKSKQNILNISNELGITIKKDKIKTSLDPATKLVLEYKRKNKVFNNPKNYIIVNLRDFPSEYSQNEIKNKVNKTLITFIKDLSEKFNDFRILLVPMHYYFIGNDDRKFLNKIKLKNFGLDNVEIQNEILTLEETMELFRNAFFNIGMRFHSVVLQTILSGKNYILDYTEPQKGKISGFINEIDENDFYNNRYINLQQINNESINIDKFIINENEQNKLNLEKLLKKLDIYIEELNKLLREG</sequence>
<evidence type="ECO:0000313" key="4">
    <source>
        <dbReference type="Proteomes" id="UP000007161"/>
    </source>
</evidence>
<proteinExistence type="predicted"/>
<dbReference type="STRING" id="443254.Marpi_1176"/>
<dbReference type="HOGENOM" id="CLU_735174_0_0_0"/>
<name>H2J8A2_MARPK</name>
<dbReference type="RefSeq" id="WP_014296658.1">
    <property type="nucleotide sequence ID" value="NC_016751.1"/>
</dbReference>
<dbReference type="eggNOG" id="COG2327">
    <property type="taxonomic scope" value="Bacteria"/>
</dbReference>
<feature type="domain" description="Polysaccharide pyruvyl transferase" evidence="2">
    <location>
        <begin position="15"/>
        <end position="306"/>
    </location>
</feature>
<dbReference type="PANTHER" id="PTHR36836:SF1">
    <property type="entry name" value="COLANIC ACID BIOSYNTHESIS PROTEIN WCAK"/>
    <property type="match status" value="1"/>
</dbReference>
<evidence type="ECO:0000259" key="2">
    <source>
        <dbReference type="Pfam" id="PF04230"/>
    </source>
</evidence>
<dbReference type="Proteomes" id="UP000007161">
    <property type="component" value="Chromosome"/>
</dbReference>